<organism evidence="1 2">
    <name type="scientific">Nocardioides bizhenqiangii</name>
    <dbReference type="NCBI Taxonomy" id="3095076"/>
    <lineage>
        <taxon>Bacteria</taxon>
        <taxon>Bacillati</taxon>
        <taxon>Actinomycetota</taxon>
        <taxon>Actinomycetes</taxon>
        <taxon>Propionibacteriales</taxon>
        <taxon>Nocardioidaceae</taxon>
        <taxon>Nocardioides</taxon>
    </lineage>
</organism>
<name>A0ABZ0ZU23_9ACTN</name>
<evidence type="ECO:0008006" key="3">
    <source>
        <dbReference type="Google" id="ProtNLM"/>
    </source>
</evidence>
<reference evidence="2" key="1">
    <citation type="submission" date="2023-12" db="EMBL/GenBank/DDBJ databases">
        <title>Novel species in genus Nocardioides.</title>
        <authorList>
            <person name="Zhou H."/>
        </authorList>
    </citation>
    <scope>NUCLEOTIDE SEQUENCE [LARGE SCALE GENOMIC DNA]</scope>
    <source>
        <strain evidence="2">HM61</strain>
    </source>
</reference>
<dbReference type="SUPFAM" id="SSF89392">
    <property type="entry name" value="Prokaryotic lipoproteins and lipoprotein localization factors"/>
    <property type="match status" value="1"/>
</dbReference>
<dbReference type="InterPro" id="IPR029046">
    <property type="entry name" value="LolA/LolB/LppX"/>
</dbReference>
<dbReference type="EMBL" id="CP141059">
    <property type="protein sequence ID" value="WQQ27379.1"/>
    <property type="molecule type" value="Genomic_DNA"/>
</dbReference>
<dbReference type="Gene3D" id="2.50.20.20">
    <property type="match status" value="1"/>
</dbReference>
<dbReference type="RefSeq" id="WP_322937920.1">
    <property type="nucleotide sequence ID" value="NZ_CP141059.1"/>
</dbReference>
<gene>
    <name evidence="1" type="ORF">SHK19_03920</name>
</gene>
<evidence type="ECO:0000313" key="2">
    <source>
        <dbReference type="Proteomes" id="UP001327225"/>
    </source>
</evidence>
<accession>A0ABZ0ZU23</accession>
<protein>
    <recommendedName>
        <fullName evidence="3">Outer membrane lipoprotein-sorting protein</fullName>
    </recommendedName>
</protein>
<proteinExistence type="predicted"/>
<evidence type="ECO:0000313" key="1">
    <source>
        <dbReference type="EMBL" id="WQQ27379.1"/>
    </source>
</evidence>
<keyword evidence="2" id="KW-1185">Reference proteome</keyword>
<sequence>MTAQTFAASLTEAMYGAGTVHMLMTSEGKSIAEVDYRFSATGDPAMHGTAESDEGTVEMMLVDGAFYVREEAERSWMQLPPELADQILAGTQAGDPTQLIEVFESGLDEVTYLGSEDIDGEELYGYDVSFSAEYLAREMDVPTNEVPAISYELYLDGAHLLRKMTISAAGVEGVVRLSDWGEPVEIETPPADQVEPFELPSG</sequence>
<dbReference type="Proteomes" id="UP001327225">
    <property type="component" value="Chromosome"/>
</dbReference>